<sequence>MDTPRGNDRLDDLSARGGLLTPNLLLEARGQLSTPHAGSCSGGASKRGSRGEQGESRALPRRPSPTPPGCDQAWLENERTISSSFRRTRVGASQQSTPCWVTVDEVSAPLTTPTHFNGPFQGHQWSESINTHLQQSHAFARDYVPRVPRSAPASLWAMTDEERPHANYAPVGAQAVLRPLPLHTAAAHPITGDPEQHTAYVNTPRGAMANSSNLHNNGLPQQATIDVNSLLMALAASSRPEKPEEPQKPEKVYLTPFDWDDPLQWLIRSKAVFEMANVRDEKLMYRGVLAAVPREVATLLDPITSRLPEDPFSQALILFQTSFGKSLINKMAFLSDKTEERKWKPSVLFSRMYAEGKDVVTREVLVKLWLQKLPWQIRSATMQSADIEGKIKIADELFDDMFNETEQPRVSFAVDNRTERPEQQRRELSPRRRSPSPFKRQPSPKPNQGKYKGRQRSKSPDNRSNMMAICRNHRRYAHECT</sequence>
<feature type="region of interest" description="Disordered" evidence="1">
    <location>
        <begin position="409"/>
        <end position="469"/>
    </location>
</feature>
<dbReference type="AlphaFoldDB" id="A0A6H5GF77"/>
<feature type="compositionally biased region" description="Basic and acidic residues" evidence="1">
    <location>
        <begin position="416"/>
        <end position="430"/>
    </location>
</feature>
<evidence type="ECO:0000256" key="1">
    <source>
        <dbReference type="SAM" id="MobiDB-lite"/>
    </source>
</evidence>
<evidence type="ECO:0000313" key="2">
    <source>
        <dbReference type="EMBL" id="CAB0001598.1"/>
    </source>
</evidence>
<evidence type="ECO:0000313" key="3">
    <source>
        <dbReference type="Proteomes" id="UP000479000"/>
    </source>
</evidence>
<reference evidence="2 3" key="1">
    <citation type="submission" date="2020-02" db="EMBL/GenBank/DDBJ databases">
        <authorList>
            <person name="Ferguson B K."/>
        </authorList>
    </citation>
    <scope>NUCLEOTIDE SEQUENCE [LARGE SCALE GENOMIC DNA]</scope>
</reference>
<dbReference type="EMBL" id="CADCXU010011181">
    <property type="protein sequence ID" value="CAB0001598.1"/>
    <property type="molecule type" value="Genomic_DNA"/>
</dbReference>
<name>A0A6H5GF77_9HEMI</name>
<accession>A0A6H5GF77</accession>
<proteinExistence type="predicted"/>
<dbReference type="Proteomes" id="UP000479000">
    <property type="component" value="Unassembled WGS sequence"/>
</dbReference>
<protein>
    <submittedName>
        <fullName evidence="2">Uncharacterized protein</fullName>
    </submittedName>
</protein>
<gene>
    <name evidence="2" type="ORF">NTEN_LOCUS7385</name>
</gene>
<organism evidence="2 3">
    <name type="scientific">Nesidiocoris tenuis</name>
    <dbReference type="NCBI Taxonomy" id="355587"/>
    <lineage>
        <taxon>Eukaryota</taxon>
        <taxon>Metazoa</taxon>
        <taxon>Ecdysozoa</taxon>
        <taxon>Arthropoda</taxon>
        <taxon>Hexapoda</taxon>
        <taxon>Insecta</taxon>
        <taxon>Pterygota</taxon>
        <taxon>Neoptera</taxon>
        <taxon>Paraneoptera</taxon>
        <taxon>Hemiptera</taxon>
        <taxon>Heteroptera</taxon>
        <taxon>Panheteroptera</taxon>
        <taxon>Cimicomorpha</taxon>
        <taxon>Miridae</taxon>
        <taxon>Dicyphina</taxon>
        <taxon>Nesidiocoris</taxon>
    </lineage>
</organism>
<feature type="non-terminal residue" evidence="2">
    <location>
        <position position="481"/>
    </location>
</feature>
<feature type="region of interest" description="Disordered" evidence="1">
    <location>
        <begin position="27"/>
        <end position="73"/>
    </location>
</feature>
<keyword evidence="3" id="KW-1185">Reference proteome</keyword>